<proteinExistence type="predicted"/>
<evidence type="ECO:0000256" key="3">
    <source>
        <dbReference type="ARBA" id="ARBA00022448"/>
    </source>
</evidence>
<evidence type="ECO:0000256" key="2">
    <source>
        <dbReference type="ARBA" id="ARBA00013242"/>
    </source>
</evidence>
<comment type="caution">
    <text evidence="11">The sequence shown here is derived from an EMBL/GenBank/DDBJ whole genome shotgun (WGS) entry which is preliminary data.</text>
</comment>
<keyword evidence="7" id="KW-1133">Transmembrane helix</keyword>
<evidence type="ECO:0000256" key="1">
    <source>
        <dbReference type="ARBA" id="ARBA00004127"/>
    </source>
</evidence>
<evidence type="ECO:0000256" key="4">
    <source>
        <dbReference type="ARBA" id="ARBA00022692"/>
    </source>
</evidence>
<protein>
    <recommendedName>
        <fullName evidence="2">H(+)-exporting diphosphatase</fullName>
        <ecNumber evidence="2">7.1.3.1</ecNumber>
    </recommendedName>
</protein>
<dbReference type="AlphaFoldDB" id="A0A9D4XTM7"/>
<keyword evidence="5" id="KW-0460">Magnesium</keyword>
<evidence type="ECO:0000256" key="7">
    <source>
        <dbReference type="ARBA" id="ARBA00022989"/>
    </source>
</evidence>
<evidence type="ECO:0000313" key="12">
    <source>
        <dbReference type="Proteomes" id="UP001058974"/>
    </source>
</evidence>
<dbReference type="EC" id="7.1.3.1" evidence="2"/>
<dbReference type="Proteomes" id="UP001058974">
    <property type="component" value="Chromosome 3"/>
</dbReference>
<evidence type="ECO:0000256" key="6">
    <source>
        <dbReference type="ARBA" id="ARBA00022967"/>
    </source>
</evidence>
<dbReference type="EMBL" id="JAMSHJ010000003">
    <property type="protein sequence ID" value="KAI5426312.1"/>
    <property type="molecule type" value="Genomic_DNA"/>
</dbReference>
<accession>A0A9D4XTM7</accession>
<dbReference type="GO" id="GO:0009678">
    <property type="term" value="F:diphosphate hydrolysis-driven proton transmembrane transporter activity"/>
    <property type="evidence" value="ECO:0007669"/>
    <property type="project" value="UniProtKB-EC"/>
</dbReference>
<evidence type="ECO:0000256" key="5">
    <source>
        <dbReference type="ARBA" id="ARBA00022842"/>
    </source>
</evidence>
<keyword evidence="9" id="KW-0472">Membrane</keyword>
<evidence type="ECO:0000256" key="10">
    <source>
        <dbReference type="SAM" id="SignalP"/>
    </source>
</evidence>
<name>A0A9D4XTM7_PEA</name>
<dbReference type="PANTHER" id="PTHR31998">
    <property type="entry name" value="K(+)-INSENSITIVE PYROPHOSPHATE-ENERGIZED PROTON PUMP"/>
    <property type="match status" value="1"/>
</dbReference>
<dbReference type="GO" id="GO:0016020">
    <property type="term" value="C:membrane"/>
    <property type="evidence" value="ECO:0007669"/>
    <property type="project" value="InterPro"/>
</dbReference>
<dbReference type="InterPro" id="IPR004131">
    <property type="entry name" value="PPase-energised_H-pump"/>
</dbReference>
<keyword evidence="4" id="KW-0812">Transmembrane</keyword>
<evidence type="ECO:0000313" key="11">
    <source>
        <dbReference type="EMBL" id="KAI5426312.1"/>
    </source>
</evidence>
<feature type="chain" id="PRO_5038559501" description="H(+)-exporting diphosphatase" evidence="10">
    <location>
        <begin position="19"/>
        <end position="175"/>
    </location>
</feature>
<feature type="signal peptide" evidence="10">
    <location>
        <begin position="1"/>
        <end position="18"/>
    </location>
</feature>
<keyword evidence="6" id="KW-1278">Translocase</keyword>
<comment type="subcellular location">
    <subcellularLocation>
        <location evidence="1">Endomembrane system</location>
        <topology evidence="1">Multi-pass membrane protein</topology>
    </subcellularLocation>
</comment>
<keyword evidence="10" id="KW-0732">Signal</keyword>
<dbReference type="Pfam" id="PF03030">
    <property type="entry name" value="H_PPase"/>
    <property type="match status" value="1"/>
</dbReference>
<gene>
    <name evidence="11" type="ORF">KIW84_031927</name>
</gene>
<reference evidence="11 12" key="1">
    <citation type="journal article" date="2022" name="Nat. Genet.">
        <title>Improved pea reference genome and pan-genome highlight genomic features and evolutionary characteristics.</title>
        <authorList>
            <person name="Yang T."/>
            <person name="Liu R."/>
            <person name="Luo Y."/>
            <person name="Hu S."/>
            <person name="Wang D."/>
            <person name="Wang C."/>
            <person name="Pandey M.K."/>
            <person name="Ge S."/>
            <person name="Xu Q."/>
            <person name="Li N."/>
            <person name="Li G."/>
            <person name="Huang Y."/>
            <person name="Saxena R.K."/>
            <person name="Ji Y."/>
            <person name="Li M."/>
            <person name="Yan X."/>
            <person name="He Y."/>
            <person name="Liu Y."/>
            <person name="Wang X."/>
            <person name="Xiang C."/>
            <person name="Varshney R.K."/>
            <person name="Ding H."/>
            <person name="Gao S."/>
            <person name="Zong X."/>
        </authorList>
    </citation>
    <scope>NUCLEOTIDE SEQUENCE [LARGE SCALE GENOMIC DNA]</scope>
    <source>
        <strain evidence="11 12">cv. Zhongwan 6</strain>
    </source>
</reference>
<evidence type="ECO:0000256" key="8">
    <source>
        <dbReference type="ARBA" id="ARBA00023065"/>
    </source>
</evidence>
<organism evidence="11 12">
    <name type="scientific">Pisum sativum</name>
    <name type="common">Garden pea</name>
    <name type="synonym">Lathyrus oleraceus</name>
    <dbReference type="NCBI Taxonomy" id="3888"/>
    <lineage>
        <taxon>Eukaryota</taxon>
        <taxon>Viridiplantae</taxon>
        <taxon>Streptophyta</taxon>
        <taxon>Embryophyta</taxon>
        <taxon>Tracheophyta</taxon>
        <taxon>Spermatophyta</taxon>
        <taxon>Magnoliopsida</taxon>
        <taxon>eudicotyledons</taxon>
        <taxon>Gunneridae</taxon>
        <taxon>Pentapetalae</taxon>
        <taxon>rosids</taxon>
        <taxon>fabids</taxon>
        <taxon>Fabales</taxon>
        <taxon>Fabaceae</taxon>
        <taxon>Papilionoideae</taxon>
        <taxon>50 kb inversion clade</taxon>
        <taxon>NPAAA clade</taxon>
        <taxon>Hologalegina</taxon>
        <taxon>IRL clade</taxon>
        <taxon>Fabeae</taxon>
        <taxon>Lathyrus</taxon>
    </lineage>
</organism>
<dbReference type="Gramene" id="Psat03G0192700-T1">
    <property type="protein sequence ID" value="KAI5426312.1"/>
    <property type="gene ID" value="KIW84_031927"/>
</dbReference>
<keyword evidence="12" id="KW-1185">Reference proteome</keyword>
<dbReference type="GO" id="GO:0012505">
    <property type="term" value="C:endomembrane system"/>
    <property type="evidence" value="ECO:0007669"/>
    <property type="project" value="UniProtKB-SubCell"/>
</dbReference>
<dbReference type="GO" id="GO:0004427">
    <property type="term" value="F:inorganic diphosphate phosphatase activity"/>
    <property type="evidence" value="ECO:0007669"/>
    <property type="project" value="InterPro"/>
</dbReference>
<keyword evidence="8" id="KW-0406">Ion transport</keyword>
<evidence type="ECO:0000256" key="9">
    <source>
        <dbReference type="ARBA" id="ARBA00023136"/>
    </source>
</evidence>
<sequence>MIHTRFFLARLLAWDACCDRFAILESSSPPRILIVPKGSSSKEQKKMLQLLLFPQLLFNNLGSQTIKPNTELSLAAKEGLGLSIGDDIKLVKEFEPTLKNSIAVSTTLMTVRIAIVNWLIIGFVTEYYTGDAYSPVQDVADSCRTGAATNVIFGLALGCKSVIIPIFCHLQLVFL</sequence>
<keyword evidence="3" id="KW-0813">Transport</keyword>